<name>A0A9P9G7S7_FUSSL</name>
<evidence type="ECO:0000256" key="2">
    <source>
        <dbReference type="ARBA" id="ARBA00022723"/>
    </source>
</evidence>
<keyword evidence="10" id="KW-1185">Reference proteome</keyword>
<dbReference type="Pfam" id="PF04082">
    <property type="entry name" value="Fungal_trans"/>
    <property type="match status" value="1"/>
</dbReference>
<dbReference type="GO" id="GO:0005634">
    <property type="term" value="C:nucleus"/>
    <property type="evidence" value="ECO:0007669"/>
    <property type="project" value="UniProtKB-SubCell"/>
</dbReference>
<evidence type="ECO:0000256" key="1">
    <source>
        <dbReference type="ARBA" id="ARBA00004123"/>
    </source>
</evidence>
<dbReference type="GO" id="GO:0003677">
    <property type="term" value="F:DNA binding"/>
    <property type="evidence" value="ECO:0007669"/>
    <property type="project" value="UniProtKB-KW"/>
</dbReference>
<dbReference type="GO" id="GO:0006351">
    <property type="term" value="P:DNA-templated transcription"/>
    <property type="evidence" value="ECO:0007669"/>
    <property type="project" value="InterPro"/>
</dbReference>
<gene>
    <name evidence="9" type="ORF">B0J15DRAFT_598925</name>
</gene>
<evidence type="ECO:0000256" key="4">
    <source>
        <dbReference type="ARBA" id="ARBA00023015"/>
    </source>
</evidence>
<dbReference type="AlphaFoldDB" id="A0A9P9G7S7"/>
<evidence type="ECO:0000256" key="6">
    <source>
        <dbReference type="ARBA" id="ARBA00023163"/>
    </source>
</evidence>
<dbReference type="CDD" id="cd00067">
    <property type="entry name" value="GAL4"/>
    <property type="match status" value="1"/>
</dbReference>
<dbReference type="PROSITE" id="PS00463">
    <property type="entry name" value="ZN2_CY6_FUNGAL_1"/>
    <property type="match status" value="1"/>
</dbReference>
<keyword evidence="5" id="KW-0238">DNA-binding</keyword>
<evidence type="ECO:0000256" key="5">
    <source>
        <dbReference type="ARBA" id="ARBA00023125"/>
    </source>
</evidence>
<comment type="caution">
    <text evidence="9">The sequence shown here is derived from an EMBL/GenBank/DDBJ whole genome shotgun (WGS) entry which is preliminary data.</text>
</comment>
<dbReference type="InterPro" id="IPR036864">
    <property type="entry name" value="Zn2-C6_fun-type_DNA-bd_sf"/>
</dbReference>
<feature type="domain" description="Zn(2)-C6 fungal-type" evidence="8">
    <location>
        <begin position="19"/>
        <end position="49"/>
    </location>
</feature>
<dbReference type="PANTHER" id="PTHR31313">
    <property type="entry name" value="TY1 ENHANCER ACTIVATOR"/>
    <property type="match status" value="1"/>
</dbReference>
<dbReference type="SMART" id="SM00906">
    <property type="entry name" value="Fungal_trans"/>
    <property type="match status" value="1"/>
</dbReference>
<dbReference type="Gene3D" id="4.10.240.10">
    <property type="entry name" value="Zn(2)-C6 fungal-type DNA-binding domain"/>
    <property type="match status" value="1"/>
</dbReference>
<dbReference type="InterPro" id="IPR051615">
    <property type="entry name" value="Transcr_Regulatory_Elem"/>
</dbReference>
<keyword evidence="4" id="KW-0805">Transcription regulation</keyword>
<reference evidence="9" key="1">
    <citation type="journal article" date="2021" name="Nat. Commun.">
        <title>Genetic determinants of endophytism in the Arabidopsis root mycobiome.</title>
        <authorList>
            <person name="Mesny F."/>
            <person name="Miyauchi S."/>
            <person name="Thiergart T."/>
            <person name="Pickel B."/>
            <person name="Atanasova L."/>
            <person name="Karlsson M."/>
            <person name="Huettel B."/>
            <person name="Barry K.W."/>
            <person name="Haridas S."/>
            <person name="Chen C."/>
            <person name="Bauer D."/>
            <person name="Andreopoulos W."/>
            <person name="Pangilinan J."/>
            <person name="LaButti K."/>
            <person name="Riley R."/>
            <person name="Lipzen A."/>
            <person name="Clum A."/>
            <person name="Drula E."/>
            <person name="Henrissat B."/>
            <person name="Kohler A."/>
            <person name="Grigoriev I.V."/>
            <person name="Martin F.M."/>
            <person name="Hacquard S."/>
        </authorList>
    </citation>
    <scope>NUCLEOTIDE SEQUENCE</scope>
    <source>
        <strain evidence="9">FSSC 5 MPI-SDFR-AT-0091</strain>
    </source>
</reference>
<evidence type="ECO:0000256" key="3">
    <source>
        <dbReference type="ARBA" id="ARBA00022833"/>
    </source>
</evidence>
<evidence type="ECO:0000313" key="9">
    <source>
        <dbReference type="EMBL" id="KAH7234483.1"/>
    </source>
</evidence>
<dbReference type="Pfam" id="PF00172">
    <property type="entry name" value="Zn_clus"/>
    <property type="match status" value="1"/>
</dbReference>
<dbReference type="InterPro" id="IPR001138">
    <property type="entry name" value="Zn2Cys6_DnaBD"/>
</dbReference>
<keyword evidence="6" id="KW-0804">Transcription</keyword>
<dbReference type="Proteomes" id="UP000736672">
    <property type="component" value="Unassembled WGS sequence"/>
</dbReference>
<sequence>MSPTTEPGRRPGRKRITLACNGCRVKRTKCDGEQPQCGACKYRQQECEYTQEESKRRRPSNAYIMALEARIQTLEKSLALATQTNPLFVHDSNYRLPREGVSTAALETAFELSPSDDANQTESVDDLADALGCFTIGDAGELRFFGTSSNFDLMPSTSLKVASSVQARHRGIEAAQQLPTFFEPTDELRDHLLGLFWKWQNSWQYIVPRESFIVDLYVEKSGRFCTPLLLNAILALSSRYSPRPELRTDPEDANTAGHIFADQAKTMLHYESEAPTTSTVQATALLGLFWASIDNEGLGFMYIGMATRMAMNLGLQSDCTQYAAKGIISEEDVEARNVAFWGIYVLDKLYCLGMGRPASIQEYNITTAKPKILEDRPAALLSAEQRKFSQPWPTSHITENAIKTCEIMIITSEVIDQLYAQRSSWTDREREDRVMETHLRSARLFDQLPKSLKMSESSLYPVPPYVYHLHIQYHHSIILLHRPFFKVLSRGRNCVEFDPEGKDVHSKSCKASAIKIAKIVRIYRSNYTNQCQPISAVHPIFTAAIIHLLDLKMGPPNANNEAMRCLSICIKALYEMNTNWDWANRSIRAIRSLADQWGVTLSTPELLGDIPEVNKRQFELYERGAFPTGQGQEVGVGGEQALPPEMFDELFQAWAFDQNMGHMAFDFSDEA</sequence>
<dbReference type="PROSITE" id="PS50048">
    <property type="entry name" value="ZN2_CY6_FUNGAL_2"/>
    <property type="match status" value="1"/>
</dbReference>
<evidence type="ECO:0000313" key="10">
    <source>
        <dbReference type="Proteomes" id="UP000736672"/>
    </source>
</evidence>
<dbReference type="OrthoDB" id="2154091at2759"/>
<protein>
    <submittedName>
        <fullName evidence="9">Fungal-specific transcription factor domain-containing protein</fullName>
    </submittedName>
</protein>
<dbReference type="SMART" id="SM00066">
    <property type="entry name" value="GAL4"/>
    <property type="match status" value="1"/>
</dbReference>
<dbReference type="GO" id="GO:0008270">
    <property type="term" value="F:zinc ion binding"/>
    <property type="evidence" value="ECO:0007669"/>
    <property type="project" value="InterPro"/>
</dbReference>
<evidence type="ECO:0000259" key="8">
    <source>
        <dbReference type="PROSITE" id="PS50048"/>
    </source>
</evidence>
<dbReference type="CDD" id="cd12148">
    <property type="entry name" value="fungal_TF_MHR"/>
    <property type="match status" value="1"/>
</dbReference>
<dbReference type="InterPro" id="IPR007219">
    <property type="entry name" value="XnlR_reg_dom"/>
</dbReference>
<keyword evidence="3" id="KW-0862">Zinc</keyword>
<organism evidence="9 10">
    <name type="scientific">Fusarium solani</name>
    <name type="common">Filamentous fungus</name>
    <dbReference type="NCBI Taxonomy" id="169388"/>
    <lineage>
        <taxon>Eukaryota</taxon>
        <taxon>Fungi</taxon>
        <taxon>Dikarya</taxon>
        <taxon>Ascomycota</taxon>
        <taxon>Pezizomycotina</taxon>
        <taxon>Sordariomycetes</taxon>
        <taxon>Hypocreomycetidae</taxon>
        <taxon>Hypocreales</taxon>
        <taxon>Nectriaceae</taxon>
        <taxon>Fusarium</taxon>
        <taxon>Fusarium solani species complex</taxon>
    </lineage>
</organism>
<dbReference type="SUPFAM" id="SSF57701">
    <property type="entry name" value="Zn2/Cys6 DNA-binding domain"/>
    <property type="match status" value="1"/>
</dbReference>
<evidence type="ECO:0000256" key="7">
    <source>
        <dbReference type="ARBA" id="ARBA00023242"/>
    </source>
</evidence>
<keyword evidence="2" id="KW-0479">Metal-binding</keyword>
<dbReference type="PANTHER" id="PTHR31313:SF83">
    <property type="entry name" value="ZN(II)2CYS6 TRANSCRIPTION FACTOR (EUROFUNG)"/>
    <property type="match status" value="1"/>
</dbReference>
<keyword evidence="7" id="KW-0539">Nucleus</keyword>
<accession>A0A9P9G7S7</accession>
<dbReference type="EMBL" id="JAGTJS010000025">
    <property type="protein sequence ID" value="KAH7234483.1"/>
    <property type="molecule type" value="Genomic_DNA"/>
</dbReference>
<comment type="subcellular location">
    <subcellularLocation>
        <location evidence="1">Nucleus</location>
    </subcellularLocation>
</comment>
<dbReference type="GO" id="GO:0000981">
    <property type="term" value="F:DNA-binding transcription factor activity, RNA polymerase II-specific"/>
    <property type="evidence" value="ECO:0007669"/>
    <property type="project" value="InterPro"/>
</dbReference>
<proteinExistence type="predicted"/>